<keyword evidence="1 2" id="KW-0378">Hydrolase</keyword>
<dbReference type="InterPro" id="IPR020084">
    <property type="entry name" value="NUDIX_hydrolase_CS"/>
</dbReference>
<keyword evidence="6" id="KW-1185">Reference proteome</keyword>
<dbReference type="InterPro" id="IPR015797">
    <property type="entry name" value="NUDIX_hydrolase-like_dom_sf"/>
</dbReference>
<evidence type="ECO:0000256" key="1">
    <source>
        <dbReference type="ARBA" id="ARBA00022801"/>
    </source>
</evidence>
<dbReference type="Pfam" id="PF00293">
    <property type="entry name" value="NUDIX"/>
    <property type="match status" value="1"/>
</dbReference>
<dbReference type="STRING" id="3088.A0A383WAG5"/>
<dbReference type="SUPFAM" id="SSF55811">
    <property type="entry name" value="Nudix"/>
    <property type="match status" value="1"/>
</dbReference>
<dbReference type="PANTHER" id="PTHR16099:SF5">
    <property type="entry name" value="NUCLEOTIDE TRIPHOSPHATE DIPHOSPHATASE NUDT15"/>
    <property type="match status" value="1"/>
</dbReference>
<dbReference type="CDD" id="cd04678">
    <property type="entry name" value="NUDIX_MTH2_Nudt15"/>
    <property type="match status" value="1"/>
</dbReference>
<reference evidence="4 6" key="1">
    <citation type="submission" date="2016-10" db="EMBL/GenBank/DDBJ databases">
        <authorList>
            <person name="Cai Z."/>
        </authorList>
    </citation>
    <scope>NUCLEOTIDE SEQUENCE [LARGE SCALE GENOMIC DNA]</scope>
</reference>
<accession>A0A383WAG5</accession>
<sequence length="143" mass="15600">MTEQRVGVGIGVIVRRGDQILLGQRHGSLGEGEWALPGGHLEHGESFQQCAAREVLEETGITISNVRFAAAENVVFPTGQHYVVIFMQGQAAEEAEAVVVEPEKCKGWRWVGADPSTWQGMTIFRPLAQLVQHGFPQPPSKPS</sequence>
<feature type="domain" description="Nudix hydrolase" evidence="3">
    <location>
        <begin position="3"/>
        <end position="132"/>
    </location>
</feature>
<comment type="similarity">
    <text evidence="2">Belongs to the Nudix hydrolase family.</text>
</comment>
<dbReference type="OrthoDB" id="447842at2759"/>
<evidence type="ECO:0000313" key="6">
    <source>
        <dbReference type="Proteomes" id="UP000256970"/>
    </source>
</evidence>
<gene>
    <name evidence="4" type="ORF">BQ4739_LOCUS14437</name>
    <name evidence="5" type="ORF">BQ4739_LOCUS16431</name>
</gene>
<dbReference type="InterPro" id="IPR000086">
    <property type="entry name" value="NUDIX_hydrolase_dom"/>
</dbReference>
<dbReference type="GO" id="GO:0005829">
    <property type="term" value="C:cytosol"/>
    <property type="evidence" value="ECO:0007669"/>
    <property type="project" value="TreeGrafter"/>
</dbReference>
<dbReference type="FunFam" id="3.90.79.10:FF:000060">
    <property type="entry name" value="Nudix hydrolase 1"/>
    <property type="match status" value="1"/>
</dbReference>
<dbReference type="EMBL" id="FNXT01001207">
    <property type="protein sequence ID" value="SZX74192.1"/>
    <property type="molecule type" value="Genomic_DNA"/>
</dbReference>
<dbReference type="AlphaFoldDB" id="A0A383WAG5"/>
<dbReference type="Gene3D" id="3.90.79.10">
    <property type="entry name" value="Nucleoside Triphosphate Pyrophosphohydrolase"/>
    <property type="match status" value="1"/>
</dbReference>
<dbReference type="EMBL" id="FNXT01001248">
    <property type="protein sequence ID" value="SZX76068.1"/>
    <property type="molecule type" value="Genomic_DNA"/>
</dbReference>
<proteinExistence type="inferred from homology"/>
<organism evidence="4 6">
    <name type="scientific">Tetradesmus obliquus</name>
    <name type="common">Green alga</name>
    <name type="synonym">Acutodesmus obliquus</name>
    <dbReference type="NCBI Taxonomy" id="3088"/>
    <lineage>
        <taxon>Eukaryota</taxon>
        <taxon>Viridiplantae</taxon>
        <taxon>Chlorophyta</taxon>
        <taxon>core chlorophytes</taxon>
        <taxon>Chlorophyceae</taxon>
        <taxon>CS clade</taxon>
        <taxon>Sphaeropleales</taxon>
        <taxon>Scenedesmaceae</taxon>
        <taxon>Tetradesmus</taxon>
    </lineage>
</organism>
<evidence type="ECO:0000313" key="4">
    <source>
        <dbReference type="EMBL" id="SZX74192.1"/>
    </source>
</evidence>
<evidence type="ECO:0000259" key="3">
    <source>
        <dbReference type="PROSITE" id="PS51462"/>
    </source>
</evidence>
<dbReference type="PROSITE" id="PS51462">
    <property type="entry name" value="NUDIX"/>
    <property type="match status" value="1"/>
</dbReference>
<protein>
    <recommendedName>
        <fullName evidence="3">Nudix hydrolase domain-containing protein</fullName>
    </recommendedName>
</protein>
<dbReference type="GO" id="GO:0006203">
    <property type="term" value="P:dGTP catabolic process"/>
    <property type="evidence" value="ECO:0007669"/>
    <property type="project" value="TreeGrafter"/>
</dbReference>
<dbReference type="PRINTS" id="PR00502">
    <property type="entry name" value="NUDIXFAMILY"/>
</dbReference>
<dbReference type="PROSITE" id="PS00893">
    <property type="entry name" value="NUDIX_BOX"/>
    <property type="match status" value="1"/>
</dbReference>
<dbReference type="InterPro" id="IPR020476">
    <property type="entry name" value="Nudix_hydrolase"/>
</dbReference>
<name>A0A383WAG5_TETOB</name>
<dbReference type="Proteomes" id="UP000256970">
    <property type="component" value="Unassembled WGS sequence"/>
</dbReference>
<dbReference type="PANTHER" id="PTHR16099">
    <property type="entry name" value="8-OXO-DGTP DIPHOSPHATES NUDT15"/>
    <property type="match status" value="1"/>
</dbReference>
<evidence type="ECO:0000256" key="2">
    <source>
        <dbReference type="RuleBase" id="RU003476"/>
    </source>
</evidence>
<dbReference type="GO" id="GO:0035539">
    <property type="term" value="F:8-oxo-7,8-dihydrodeoxyguanosine triphosphate pyrophosphatase activity"/>
    <property type="evidence" value="ECO:0007669"/>
    <property type="project" value="TreeGrafter"/>
</dbReference>
<evidence type="ECO:0000313" key="5">
    <source>
        <dbReference type="EMBL" id="SZX76068.1"/>
    </source>
</evidence>